<dbReference type="AlphaFoldDB" id="A0A8E2DVU1"/>
<proteinExistence type="predicted"/>
<evidence type="ECO:0000313" key="1">
    <source>
        <dbReference type="EMBL" id="OCH96616.1"/>
    </source>
</evidence>
<dbReference type="OrthoDB" id="2747681at2759"/>
<dbReference type="Gene3D" id="3.80.10.10">
    <property type="entry name" value="Ribonuclease Inhibitor"/>
    <property type="match status" value="1"/>
</dbReference>
<accession>A0A8E2DVU1</accession>
<evidence type="ECO:0000313" key="2">
    <source>
        <dbReference type="Proteomes" id="UP000250043"/>
    </source>
</evidence>
<evidence type="ECO:0008006" key="3">
    <source>
        <dbReference type="Google" id="ProtNLM"/>
    </source>
</evidence>
<dbReference type="SUPFAM" id="SSF52047">
    <property type="entry name" value="RNI-like"/>
    <property type="match status" value="1"/>
</dbReference>
<gene>
    <name evidence="1" type="ORF">OBBRIDRAFT_13760</name>
</gene>
<dbReference type="InterPro" id="IPR032675">
    <property type="entry name" value="LRR_dom_sf"/>
</dbReference>
<keyword evidence="2" id="KW-1185">Reference proteome</keyword>
<reference evidence="1 2" key="1">
    <citation type="submission" date="2016-07" db="EMBL/GenBank/DDBJ databases">
        <title>Draft genome of the white-rot fungus Obba rivulosa 3A-2.</title>
        <authorList>
            <consortium name="DOE Joint Genome Institute"/>
            <person name="Miettinen O."/>
            <person name="Riley R."/>
            <person name="Acob R."/>
            <person name="Barry K."/>
            <person name="Cullen D."/>
            <person name="De Vries R."/>
            <person name="Hainaut M."/>
            <person name="Hatakka A."/>
            <person name="Henrissat B."/>
            <person name="Hilden K."/>
            <person name="Kuo R."/>
            <person name="Labutti K."/>
            <person name="Lipzen A."/>
            <person name="Makela M.R."/>
            <person name="Sandor L."/>
            <person name="Spatafora J.W."/>
            <person name="Grigoriev I.V."/>
            <person name="Hibbett D.S."/>
        </authorList>
    </citation>
    <scope>NUCLEOTIDE SEQUENCE [LARGE SCALE GENOMIC DNA]</scope>
    <source>
        <strain evidence="1 2">3A-2</strain>
    </source>
</reference>
<dbReference type="EMBL" id="KV722330">
    <property type="protein sequence ID" value="OCH96616.1"/>
    <property type="molecule type" value="Genomic_DNA"/>
</dbReference>
<protein>
    <recommendedName>
        <fullName evidence="3">F-box domain-containing protein</fullName>
    </recommendedName>
</protein>
<dbReference type="Proteomes" id="UP000250043">
    <property type="component" value="Unassembled WGS sequence"/>
</dbReference>
<name>A0A8E2DVU1_9APHY</name>
<organism evidence="1 2">
    <name type="scientific">Obba rivulosa</name>
    <dbReference type="NCBI Taxonomy" id="1052685"/>
    <lineage>
        <taxon>Eukaryota</taxon>
        <taxon>Fungi</taxon>
        <taxon>Dikarya</taxon>
        <taxon>Basidiomycota</taxon>
        <taxon>Agaricomycotina</taxon>
        <taxon>Agaricomycetes</taxon>
        <taxon>Polyporales</taxon>
        <taxon>Gelatoporiaceae</taxon>
        <taxon>Obba</taxon>
    </lineage>
</organism>
<sequence length="409" mass="46273">MDDQVTQPSTASSSTTTTLVTHLDALQIQDDSSAKLKLPAEICDYIIDELQDDRAALESCSLTCRSWLPRARHYLFNTINLDVFGAIRLHKLLAENAEFGAYVQHLGVSASQSQPDDPPLVSLPNIAQSLVGQMPNATTLKLESWRMLEPVTLHSLSGIRYLRLHSCTISSKFALRLWLEAVPNVEEVELQSVGMEEGRFDDRLLRLGASVLPQLVNLRFLNAPYIVQEFMDVILAGRIKPNIKFLYLDRVPSECISTWSSWFQHVAPSLEHLQFRLQTTLSALPMLNVGLCTQLRVLDLSVSWPNVERSFVVETLVLKQLSSPHLKTIYFKHVTWWTTFLPSSSPHWTVFVALLASSKFSSLERLSFYFRLSPPRLGRPRGPTPGEIFDEIRQSLPEFDARGVLEFCH</sequence>